<proteinExistence type="predicted"/>
<evidence type="ECO:0000313" key="2">
    <source>
        <dbReference type="EMBL" id="VDP07009.1"/>
    </source>
</evidence>
<dbReference type="Proteomes" id="UP000270296">
    <property type="component" value="Unassembled WGS sequence"/>
</dbReference>
<dbReference type="AlphaFoldDB" id="A0A183IP08"/>
<organism evidence="4">
    <name type="scientific">Soboliphyme baturini</name>
    <dbReference type="NCBI Taxonomy" id="241478"/>
    <lineage>
        <taxon>Eukaryota</taxon>
        <taxon>Metazoa</taxon>
        <taxon>Ecdysozoa</taxon>
        <taxon>Nematoda</taxon>
        <taxon>Enoplea</taxon>
        <taxon>Dorylaimia</taxon>
        <taxon>Dioctophymatida</taxon>
        <taxon>Dioctophymatoidea</taxon>
        <taxon>Soboliphymatidae</taxon>
        <taxon>Soboliphyme</taxon>
    </lineage>
</organism>
<feature type="region of interest" description="Disordered" evidence="1">
    <location>
        <begin position="95"/>
        <end position="116"/>
    </location>
</feature>
<name>A0A183IP08_9BILA</name>
<protein>
    <submittedName>
        <fullName evidence="4">TATA box-binding protein-associated factor RNA polymerase I subunit B</fullName>
    </submittedName>
</protein>
<evidence type="ECO:0000313" key="3">
    <source>
        <dbReference type="Proteomes" id="UP000270296"/>
    </source>
</evidence>
<keyword evidence="3" id="KW-1185">Reference proteome</keyword>
<dbReference type="EMBL" id="UZAM01008936">
    <property type="protein sequence ID" value="VDP07009.1"/>
    <property type="molecule type" value="Genomic_DNA"/>
</dbReference>
<reference evidence="4" key="1">
    <citation type="submission" date="2016-06" db="UniProtKB">
        <authorList>
            <consortium name="WormBaseParasite"/>
        </authorList>
    </citation>
    <scope>IDENTIFICATION</scope>
</reference>
<accession>A0A183IP08</accession>
<reference evidence="2 3" key="2">
    <citation type="submission" date="2018-11" db="EMBL/GenBank/DDBJ databases">
        <authorList>
            <consortium name="Pathogen Informatics"/>
        </authorList>
    </citation>
    <scope>NUCLEOTIDE SEQUENCE [LARGE SCALE GENOMIC DNA]</scope>
</reference>
<evidence type="ECO:0000256" key="1">
    <source>
        <dbReference type="SAM" id="MobiDB-lite"/>
    </source>
</evidence>
<evidence type="ECO:0000313" key="4">
    <source>
        <dbReference type="WBParaSite" id="SBAD_0000557101-mRNA-1"/>
    </source>
</evidence>
<dbReference type="OrthoDB" id="10069252at2759"/>
<sequence>MECNVCGGKRYVCIDGFYYCAVCSTQSQTQVEYLAEETLRKSHLCEEVKTKDERCTSDQGAVTAPSELTFFSEMLCEQSEEVVFYLLLLMLKKSEKQKNHENDDEELSEALSVMAM</sequence>
<gene>
    <name evidence="2" type="ORF">SBAD_LOCUS5355</name>
</gene>
<dbReference type="WBParaSite" id="SBAD_0000557101-mRNA-1">
    <property type="protein sequence ID" value="SBAD_0000557101-mRNA-1"/>
    <property type="gene ID" value="SBAD_0000557101"/>
</dbReference>